<sequence>MNQAFAYSLIITILSLAVVVFLSASIFYQG</sequence>
<evidence type="ECO:0000313" key="2">
    <source>
        <dbReference type="EMBL" id="VEJ08673.1"/>
    </source>
</evidence>
<keyword evidence="3" id="KW-1185">Reference proteome</keyword>
<feature type="transmembrane region" description="Helical" evidence="1">
    <location>
        <begin position="6"/>
        <end position="28"/>
    </location>
</feature>
<keyword evidence="1" id="KW-1133">Transmembrane helix</keyword>
<organism evidence="2 3">
    <name type="scientific">Actinobacillus delphinicola</name>
    <dbReference type="NCBI Taxonomy" id="51161"/>
    <lineage>
        <taxon>Bacteria</taxon>
        <taxon>Pseudomonadati</taxon>
        <taxon>Pseudomonadota</taxon>
        <taxon>Gammaproteobacteria</taxon>
        <taxon>Pasteurellales</taxon>
        <taxon>Pasteurellaceae</taxon>
        <taxon>Actinobacillus</taxon>
    </lineage>
</organism>
<evidence type="ECO:0000256" key="1">
    <source>
        <dbReference type="SAM" id="Phobius"/>
    </source>
</evidence>
<name>A0A448TS56_9PAST</name>
<dbReference type="AlphaFoldDB" id="A0A448TS56"/>
<protein>
    <submittedName>
        <fullName evidence="2">Uncharacterized protein</fullName>
    </submittedName>
</protein>
<keyword evidence="1" id="KW-0812">Transmembrane</keyword>
<dbReference type="KEGG" id="adp:NCTC12871_00075"/>
<keyword evidence="1" id="KW-0472">Membrane</keyword>
<accession>A0A448TS56</accession>
<dbReference type="EMBL" id="LR134510">
    <property type="protein sequence ID" value="VEJ08673.1"/>
    <property type="molecule type" value="Genomic_DNA"/>
</dbReference>
<dbReference type="Proteomes" id="UP000279799">
    <property type="component" value="Chromosome"/>
</dbReference>
<evidence type="ECO:0000313" key="3">
    <source>
        <dbReference type="Proteomes" id="UP000279799"/>
    </source>
</evidence>
<reference evidence="2 3" key="1">
    <citation type="submission" date="2018-12" db="EMBL/GenBank/DDBJ databases">
        <authorList>
            <consortium name="Pathogen Informatics"/>
        </authorList>
    </citation>
    <scope>NUCLEOTIDE SEQUENCE [LARGE SCALE GENOMIC DNA]</scope>
    <source>
        <strain evidence="2 3">NCTC12871</strain>
    </source>
</reference>
<gene>
    <name evidence="2" type="ORF">NCTC12871_00075</name>
</gene>
<proteinExistence type="predicted"/>